<reference evidence="2" key="1">
    <citation type="submission" date="2020-11" db="EMBL/GenBank/DDBJ databases">
        <title>Bacterial whole genome sequence for Panacibacter sp. DH6.</title>
        <authorList>
            <person name="Le V."/>
            <person name="Ko S."/>
            <person name="Ahn C.-Y."/>
            <person name="Oh H.-M."/>
        </authorList>
    </citation>
    <scope>NUCLEOTIDE SEQUENCE</scope>
    <source>
        <strain evidence="2">DH6</strain>
    </source>
</reference>
<organism evidence="2 3">
    <name type="scientific">Panacibacter microcysteis</name>
    <dbReference type="NCBI Taxonomy" id="2793269"/>
    <lineage>
        <taxon>Bacteria</taxon>
        <taxon>Pseudomonadati</taxon>
        <taxon>Bacteroidota</taxon>
        <taxon>Chitinophagia</taxon>
        <taxon>Chitinophagales</taxon>
        <taxon>Chitinophagaceae</taxon>
        <taxon>Panacibacter</taxon>
    </lineage>
</organism>
<keyword evidence="3" id="KW-1185">Reference proteome</keyword>
<name>A0A931E9Q3_9BACT</name>
<dbReference type="EMBL" id="JADWYR010000002">
    <property type="protein sequence ID" value="MBG9377749.1"/>
    <property type="molecule type" value="Genomic_DNA"/>
</dbReference>
<comment type="caution">
    <text evidence="2">The sequence shown here is derived from an EMBL/GenBank/DDBJ whole genome shotgun (WGS) entry which is preliminary data.</text>
</comment>
<evidence type="ECO:0000313" key="3">
    <source>
        <dbReference type="Proteomes" id="UP000628448"/>
    </source>
</evidence>
<proteinExistence type="predicted"/>
<evidence type="ECO:0000256" key="1">
    <source>
        <dbReference type="SAM" id="SignalP"/>
    </source>
</evidence>
<accession>A0A931E9Q3</accession>
<gene>
    <name evidence="2" type="ORF">I5907_16020</name>
</gene>
<sequence length="796" mass="88478">MYFSNTCVCFLTRALFAVFIFTIASTSISAQQGTSNIRLVFNQYKARTITEKIYAHTDKNYYLAGEILWFKLYNTDGVFHRPLAMSKVAYVELLDSANKPVLQAKIGLKDGEGDGSLFLPVNISSGNYLLRVYTSWMKNFDPVYYFRKKITVVNVQKNNSTASPNTPFQTDIQFFPEGGDLINGLKNHVAFKATTPIGKGVAFTGYLLDNTDTILQFNPVHAGMGSFSFTPQTGHTYQAVIKNDSVITVKSLPLVYNNGYNMLVTGNGNMWNVQVQCNVTAIKAITLMATTGGAVKFTATAALQNNIAAFSISKAVLGDGISQLTALNDQGKAVSERLVFKKPATLLSIAATASEASYRERQKVSIDVGLNNADTASLSMAVYRIDSLQTPETAAIEHYLLLSSELRGFIEDPAYYFNAAGNEADEALDNLLLTQGWRRFKWNEILGSQQPPVSFIPETNGHIVRGKVINTMTGQPAQLIETYASVPGSMTQFKSCISDTGGTVKYEFPNFYGGSSLVAMPNTMTDTINKIELEDPFSNAYTTTGLPAFERPVSFPNTVLAQHISMQVQNIYTAEKQQQFYLPHYVDTAAFYVTPELKYALDDYTRFTSMEEVLREYVAMVNVTRRGGRVYLPVINTPENVFFQTDPLVLIDGVPLFNLNKLLEFDPLKVRNLDVVTRRYIYGTSVFEGILNYKTYSPALSNYDFTTNVNVAAYEGLQLEREFYTPVYNTAEAVASHLPDFRNVLQWKPDIHLNNKTKTTLELYTSDLPGKYVVVIQGLSANGLFGSKILSFDVVK</sequence>
<dbReference type="RefSeq" id="WP_196991818.1">
    <property type="nucleotide sequence ID" value="NZ_JADWYR010000002.1"/>
</dbReference>
<dbReference type="AlphaFoldDB" id="A0A931E9Q3"/>
<evidence type="ECO:0000313" key="2">
    <source>
        <dbReference type="EMBL" id="MBG9377749.1"/>
    </source>
</evidence>
<keyword evidence="1" id="KW-0732">Signal</keyword>
<feature type="signal peptide" evidence="1">
    <location>
        <begin position="1"/>
        <end position="30"/>
    </location>
</feature>
<evidence type="ECO:0008006" key="4">
    <source>
        <dbReference type="Google" id="ProtNLM"/>
    </source>
</evidence>
<dbReference type="Proteomes" id="UP000628448">
    <property type="component" value="Unassembled WGS sequence"/>
</dbReference>
<protein>
    <recommendedName>
        <fullName evidence="4">MG2 domain-containing protein</fullName>
    </recommendedName>
</protein>
<feature type="chain" id="PRO_5037969026" description="MG2 domain-containing protein" evidence="1">
    <location>
        <begin position="31"/>
        <end position="796"/>
    </location>
</feature>